<dbReference type="OrthoDB" id="7216893at2"/>
<reference evidence="6 7" key="1">
    <citation type="submission" date="2019-12" db="EMBL/GenBank/DDBJ databases">
        <title>Genomic-based taxomic classification of the family Erythrobacteraceae.</title>
        <authorList>
            <person name="Xu L."/>
        </authorList>
    </citation>
    <scope>NUCLEOTIDE SEQUENCE [LARGE SCALE GENOMIC DNA]</scope>
    <source>
        <strain evidence="6 7">LMG 29518</strain>
    </source>
</reference>
<dbReference type="Pfam" id="PF00126">
    <property type="entry name" value="HTH_1"/>
    <property type="match status" value="1"/>
</dbReference>
<dbReference type="PANTHER" id="PTHR30346:SF0">
    <property type="entry name" value="HCA OPERON TRANSCRIPTIONAL ACTIVATOR HCAR"/>
    <property type="match status" value="1"/>
</dbReference>
<dbReference type="PANTHER" id="PTHR30346">
    <property type="entry name" value="TRANSCRIPTIONAL DUAL REGULATOR HCAR-RELATED"/>
    <property type="match status" value="1"/>
</dbReference>
<organism evidence="6 7">
    <name type="scientific">Altericroceibacterium endophyticum</name>
    <dbReference type="NCBI Taxonomy" id="1808508"/>
    <lineage>
        <taxon>Bacteria</taxon>
        <taxon>Pseudomonadati</taxon>
        <taxon>Pseudomonadota</taxon>
        <taxon>Alphaproteobacteria</taxon>
        <taxon>Sphingomonadales</taxon>
        <taxon>Erythrobacteraceae</taxon>
        <taxon>Altericroceibacterium</taxon>
    </lineage>
</organism>
<dbReference type="CDD" id="cd08414">
    <property type="entry name" value="PBP2_LTTR_aromatics_like"/>
    <property type="match status" value="1"/>
</dbReference>
<name>A0A6I4T537_9SPHN</name>
<dbReference type="Pfam" id="PF03466">
    <property type="entry name" value="LysR_substrate"/>
    <property type="match status" value="1"/>
</dbReference>
<dbReference type="AlphaFoldDB" id="A0A6I4T537"/>
<dbReference type="EMBL" id="WTYT01000002">
    <property type="protein sequence ID" value="MXO65312.1"/>
    <property type="molecule type" value="Genomic_DNA"/>
</dbReference>
<dbReference type="InterPro" id="IPR036390">
    <property type="entry name" value="WH_DNA-bd_sf"/>
</dbReference>
<evidence type="ECO:0000256" key="3">
    <source>
        <dbReference type="ARBA" id="ARBA00023125"/>
    </source>
</evidence>
<keyword evidence="7" id="KW-1185">Reference proteome</keyword>
<dbReference type="PROSITE" id="PS50931">
    <property type="entry name" value="HTH_LYSR"/>
    <property type="match status" value="1"/>
</dbReference>
<evidence type="ECO:0000256" key="4">
    <source>
        <dbReference type="ARBA" id="ARBA00023163"/>
    </source>
</evidence>
<evidence type="ECO:0000259" key="5">
    <source>
        <dbReference type="PROSITE" id="PS50931"/>
    </source>
</evidence>
<evidence type="ECO:0000313" key="6">
    <source>
        <dbReference type="EMBL" id="MXO65312.1"/>
    </source>
</evidence>
<proteinExistence type="inferred from homology"/>
<feature type="domain" description="HTH lysR-type" evidence="5">
    <location>
        <begin position="3"/>
        <end position="60"/>
    </location>
</feature>
<dbReference type="SUPFAM" id="SSF46785">
    <property type="entry name" value="Winged helix' DNA-binding domain"/>
    <property type="match status" value="1"/>
</dbReference>
<comment type="caution">
    <text evidence="6">The sequence shown here is derived from an EMBL/GenBank/DDBJ whole genome shotgun (WGS) entry which is preliminary data.</text>
</comment>
<comment type="similarity">
    <text evidence="1">Belongs to the LysR transcriptional regulatory family.</text>
</comment>
<dbReference type="InterPro" id="IPR036388">
    <property type="entry name" value="WH-like_DNA-bd_sf"/>
</dbReference>
<dbReference type="Proteomes" id="UP000438476">
    <property type="component" value="Unassembled WGS sequence"/>
</dbReference>
<dbReference type="InterPro" id="IPR000847">
    <property type="entry name" value="LysR_HTH_N"/>
</dbReference>
<evidence type="ECO:0000256" key="1">
    <source>
        <dbReference type="ARBA" id="ARBA00009437"/>
    </source>
</evidence>
<keyword evidence="4" id="KW-0804">Transcription</keyword>
<dbReference type="SUPFAM" id="SSF53850">
    <property type="entry name" value="Periplasmic binding protein-like II"/>
    <property type="match status" value="1"/>
</dbReference>
<dbReference type="RefSeq" id="WP_160735719.1">
    <property type="nucleotide sequence ID" value="NZ_WTYT01000002.1"/>
</dbReference>
<accession>A0A6I4T537</accession>
<evidence type="ECO:0000256" key="2">
    <source>
        <dbReference type="ARBA" id="ARBA00023015"/>
    </source>
</evidence>
<keyword evidence="2" id="KW-0805">Transcription regulation</keyword>
<dbReference type="InterPro" id="IPR005119">
    <property type="entry name" value="LysR_subst-bd"/>
</dbReference>
<dbReference type="GO" id="GO:0003677">
    <property type="term" value="F:DNA binding"/>
    <property type="evidence" value="ECO:0007669"/>
    <property type="project" value="UniProtKB-KW"/>
</dbReference>
<dbReference type="Gene3D" id="3.40.190.10">
    <property type="entry name" value="Periplasmic binding protein-like II"/>
    <property type="match status" value="2"/>
</dbReference>
<protein>
    <submittedName>
        <fullName evidence="6">LysR family transcriptional regulator</fullName>
    </submittedName>
</protein>
<evidence type="ECO:0000313" key="7">
    <source>
        <dbReference type="Proteomes" id="UP000438476"/>
    </source>
</evidence>
<sequence>MPFEIRQLRYVIAAADHGSFYRAARALDVDQSTLSRTVLKLERSLGSELFIRTRAGVRLTKIGQQILRSARPMVANADRILATTRAGGKGRAGGFTVGFNSSVSAGNLRATLVSALHENPDVEIEGVEADRSVLFAGLDSGEIDITIIMGEVDRDDFRHASFWSEHVFVAMSNYHALSERDVVNWVELRDQRFALPTADPGPEIRDMLIGRLWRSGAQPDIQLHPVSRETILSILGETGMLSVACEGATGALYPDVVYRPVHGEQGPALIAYSGYWRKDNANPALKRFLAFVRKRYALSFEIGTQANENILSSGEAP</sequence>
<dbReference type="PRINTS" id="PR00039">
    <property type="entry name" value="HTHLYSR"/>
</dbReference>
<gene>
    <name evidence="6" type="ORF">GRI91_06060</name>
</gene>
<dbReference type="GO" id="GO:0032993">
    <property type="term" value="C:protein-DNA complex"/>
    <property type="evidence" value="ECO:0007669"/>
    <property type="project" value="TreeGrafter"/>
</dbReference>
<dbReference type="Gene3D" id="1.10.10.10">
    <property type="entry name" value="Winged helix-like DNA-binding domain superfamily/Winged helix DNA-binding domain"/>
    <property type="match status" value="1"/>
</dbReference>
<dbReference type="GO" id="GO:0003700">
    <property type="term" value="F:DNA-binding transcription factor activity"/>
    <property type="evidence" value="ECO:0007669"/>
    <property type="project" value="InterPro"/>
</dbReference>
<keyword evidence="3" id="KW-0238">DNA-binding</keyword>
<dbReference type="FunFam" id="1.10.10.10:FF:000001">
    <property type="entry name" value="LysR family transcriptional regulator"/>
    <property type="match status" value="1"/>
</dbReference>